<feature type="chain" id="PRO_5023884640" evidence="8">
    <location>
        <begin position="20"/>
        <end position="813"/>
    </location>
</feature>
<dbReference type="Pfam" id="PF13620">
    <property type="entry name" value="CarboxypepD_reg"/>
    <property type="match status" value="1"/>
</dbReference>
<dbReference type="Pfam" id="PF14905">
    <property type="entry name" value="OMP_b-brl_3"/>
    <property type="match status" value="1"/>
</dbReference>
<evidence type="ECO:0000256" key="7">
    <source>
        <dbReference type="ARBA" id="ARBA00023237"/>
    </source>
</evidence>
<dbReference type="SUPFAM" id="SSF56935">
    <property type="entry name" value="Porins"/>
    <property type="match status" value="1"/>
</dbReference>
<dbReference type="PANTHER" id="PTHR30069:SF29">
    <property type="entry name" value="HEMOGLOBIN AND HEMOGLOBIN-HAPTOGLOBIN-BINDING PROTEIN 1-RELATED"/>
    <property type="match status" value="1"/>
</dbReference>
<keyword evidence="11" id="KW-0675">Receptor</keyword>
<sequence>MKLITTLIILVFSAQGLLAQNNTQVSGKIAGENNSPLSSATVVLLKAKDSSLIKSAVTNSSGIFKMISLKPGSYFISATSVGYEKNSSPIFTITDGQDFNSPTVTLTRISKALSGVTIQAKKPMIEVRADKTVFNVENSINATGSNAFELLQKSPGVTTDKDDNISMQGKNGVKIYIDGKPSQMSGADLAAYLRSVNSADIESIEMITNPSAKYDASGNAGIINIRLKKNKNYGANGNFATGVTFGHTPKYNNSLSLNYRNKKINIFSNYSNNYGHYRNIFNLYRVQNDSTYDQHSINLNNNKSNNVKAGIDYSINTKNIIGVMVTANFNNSTSNTNSNTVISPNSTGTPNRILYASNDLPGDRNNVDYNINYHFADTSGRTLDVDADLVNFRRRGSSYQPNYYRDPFTNALLDEKIYSNNTPTNIDIYTAKIDYEQPFYKGKLGFGGKLTDVKTKNTFDFYNVNGGIPVKDMGRSNKFNYDENVKALYVNYNRSLSKKTTIQAGVRMENTKSEGDLISNVSQPDNTVKRNYTDFFPSGAITYKLNEKNTFNLNYSRRIDRPGYQDLNPFEDKLDELTYRKGNAFLNPQYTNSFQLSHTFLYKYVTSISYSHIKDYFAQIIDTVQNKSFITQKNLAQQNIFSLNFSAPVTITKWWSSFATLNAYHSAYLANFGIGKKINVNVDALSIYTQQSFSIKKGPTFELSGFYNTPSVWGGTFKSSAIGSVDVGVQQKLFKGTGTIKVSFTDVLNTLHWKGISDYGGSHLEASGHFESQQLKINFSYRFGNNLVKAARQRKAAAEDENKRLNSSGGIGQ</sequence>
<evidence type="ECO:0000256" key="6">
    <source>
        <dbReference type="ARBA" id="ARBA00023136"/>
    </source>
</evidence>
<dbReference type="GO" id="GO:0015344">
    <property type="term" value="F:siderophore uptake transmembrane transporter activity"/>
    <property type="evidence" value="ECO:0007669"/>
    <property type="project" value="TreeGrafter"/>
</dbReference>
<keyword evidence="7" id="KW-0998">Cell outer membrane</keyword>
<dbReference type="InterPro" id="IPR039426">
    <property type="entry name" value="TonB-dep_rcpt-like"/>
</dbReference>
<feature type="domain" description="TonB-dependent receptor plug" evidence="9">
    <location>
        <begin position="131"/>
        <end position="221"/>
    </location>
</feature>
<dbReference type="Gene3D" id="2.40.170.20">
    <property type="entry name" value="TonB-dependent receptor, beta-barrel domain"/>
    <property type="match status" value="1"/>
</dbReference>
<name>A0A5J5IMB7_9BACT</name>
<reference evidence="11 12" key="1">
    <citation type="submission" date="2019-09" db="EMBL/GenBank/DDBJ databases">
        <title>Draft genome sequence of Ginsengibacter sp. BR5-29.</title>
        <authorList>
            <person name="Im W.-T."/>
        </authorList>
    </citation>
    <scope>NUCLEOTIDE SEQUENCE [LARGE SCALE GENOMIC DNA]</scope>
    <source>
        <strain evidence="11 12">BR5-29</strain>
    </source>
</reference>
<evidence type="ECO:0000256" key="8">
    <source>
        <dbReference type="SAM" id="SignalP"/>
    </source>
</evidence>
<dbReference type="InterPro" id="IPR012910">
    <property type="entry name" value="Plug_dom"/>
</dbReference>
<keyword evidence="4" id="KW-0812">Transmembrane</keyword>
<organism evidence="11 12">
    <name type="scientific">Ginsengibacter hankyongi</name>
    <dbReference type="NCBI Taxonomy" id="2607284"/>
    <lineage>
        <taxon>Bacteria</taxon>
        <taxon>Pseudomonadati</taxon>
        <taxon>Bacteroidota</taxon>
        <taxon>Chitinophagia</taxon>
        <taxon>Chitinophagales</taxon>
        <taxon>Chitinophagaceae</taxon>
        <taxon>Ginsengibacter</taxon>
    </lineage>
</organism>
<dbReference type="Gene3D" id="2.60.40.1120">
    <property type="entry name" value="Carboxypeptidase-like, regulatory domain"/>
    <property type="match status" value="1"/>
</dbReference>
<dbReference type="InterPro" id="IPR041700">
    <property type="entry name" value="OMP_b-brl_3"/>
</dbReference>
<feature type="domain" description="Outer membrane protein beta-barrel" evidence="10">
    <location>
        <begin position="376"/>
        <end position="781"/>
    </location>
</feature>
<protein>
    <submittedName>
        <fullName evidence="11">TonB-dependent receptor</fullName>
    </submittedName>
</protein>
<gene>
    <name evidence="11" type="ORF">FW778_07705</name>
</gene>
<dbReference type="InterPro" id="IPR037066">
    <property type="entry name" value="Plug_dom_sf"/>
</dbReference>
<dbReference type="Gene3D" id="2.170.130.10">
    <property type="entry name" value="TonB-dependent receptor, plug domain"/>
    <property type="match status" value="1"/>
</dbReference>
<evidence type="ECO:0000256" key="2">
    <source>
        <dbReference type="ARBA" id="ARBA00022448"/>
    </source>
</evidence>
<evidence type="ECO:0000256" key="1">
    <source>
        <dbReference type="ARBA" id="ARBA00004571"/>
    </source>
</evidence>
<keyword evidence="3" id="KW-1134">Transmembrane beta strand</keyword>
<dbReference type="InterPro" id="IPR008969">
    <property type="entry name" value="CarboxyPept-like_regulatory"/>
</dbReference>
<evidence type="ECO:0000259" key="9">
    <source>
        <dbReference type="Pfam" id="PF07715"/>
    </source>
</evidence>
<evidence type="ECO:0000259" key="10">
    <source>
        <dbReference type="Pfam" id="PF14905"/>
    </source>
</evidence>
<keyword evidence="6" id="KW-0472">Membrane</keyword>
<dbReference type="RefSeq" id="WP_150414020.1">
    <property type="nucleotide sequence ID" value="NZ_VYQF01000001.1"/>
</dbReference>
<dbReference type="InterPro" id="IPR036942">
    <property type="entry name" value="Beta-barrel_TonB_sf"/>
</dbReference>
<evidence type="ECO:0000256" key="4">
    <source>
        <dbReference type="ARBA" id="ARBA00022692"/>
    </source>
</evidence>
<proteinExistence type="predicted"/>
<comment type="subcellular location">
    <subcellularLocation>
        <location evidence="1">Cell outer membrane</location>
        <topology evidence="1">Multi-pass membrane protein</topology>
    </subcellularLocation>
</comment>
<dbReference type="EMBL" id="VYQF01000001">
    <property type="protein sequence ID" value="KAA9041891.1"/>
    <property type="molecule type" value="Genomic_DNA"/>
</dbReference>
<evidence type="ECO:0000313" key="12">
    <source>
        <dbReference type="Proteomes" id="UP000326903"/>
    </source>
</evidence>
<dbReference type="GO" id="GO:0044718">
    <property type="term" value="P:siderophore transmembrane transport"/>
    <property type="evidence" value="ECO:0007669"/>
    <property type="project" value="TreeGrafter"/>
</dbReference>
<feature type="signal peptide" evidence="8">
    <location>
        <begin position="1"/>
        <end position="19"/>
    </location>
</feature>
<dbReference type="AlphaFoldDB" id="A0A5J5IMB7"/>
<dbReference type="Pfam" id="PF07715">
    <property type="entry name" value="Plug"/>
    <property type="match status" value="1"/>
</dbReference>
<keyword evidence="2" id="KW-0813">Transport</keyword>
<comment type="caution">
    <text evidence="11">The sequence shown here is derived from an EMBL/GenBank/DDBJ whole genome shotgun (WGS) entry which is preliminary data.</text>
</comment>
<dbReference type="SUPFAM" id="SSF49464">
    <property type="entry name" value="Carboxypeptidase regulatory domain-like"/>
    <property type="match status" value="1"/>
</dbReference>
<keyword evidence="12" id="KW-1185">Reference proteome</keyword>
<evidence type="ECO:0000313" key="11">
    <source>
        <dbReference type="EMBL" id="KAA9041891.1"/>
    </source>
</evidence>
<dbReference type="GO" id="GO:0009279">
    <property type="term" value="C:cell outer membrane"/>
    <property type="evidence" value="ECO:0007669"/>
    <property type="project" value="UniProtKB-SubCell"/>
</dbReference>
<evidence type="ECO:0000256" key="5">
    <source>
        <dbReference type="ARBA" id="ARBA00022729"/>
    </source>
</evidence>
<keyword evidence="5 8" id="KW-0732">Signal</keyword>
<dbReference type="Proteomes" id="UP000326903">
    <property type="component" value="Unassembled WGS sequence"/>
</dbReference>
<dbReference type="PANTHER" id="PTHR30069">
    <property type="entry name" value="TONB-DEPENDENT OUTER MEMBRANE RECEPTOR"/>
    <property type="match status" value="1"/>
</dbReference>
<evidence type="ECO:0000256" key="3">
    <source>
        <dbReference type="ARBA" id="ARBA00022452"/>
    </source>
</evidence>
<accession>A0A5J5IMB7</accession>